<dbReference type="GO" id="GO:0004401">
    <property type="term" value="F:histidinol-phosphatase activity"/>
    <property type="evidence" value="ECO:0007669"/>
    <property type="project" value="UniProtKB-UniRule"/>
</dbReference>
<gene>
    <name evidence="10" type="primary">hisJ</name>
    <name evidence="10" type="ORF">CINF_0537</name>
</gene>
<name>A0A7H9CG24_9BACT</name>
<evidence type="ECO:0000313" key="11">
    <source>
        <dbReference type="Proteomes" id="UP000509414"/>
    </source>
</evidence>
<keyword evidence="6 8" id="KW-0368">Histidine biosynthesis</keyword>
<keyword evidence="5 8" id="KW-0378">Hydrolase</keyword>
<dbReference type="Proteomes" id="UP000509414">
    <property type="component" value="Chromosome"/>
</dbReference>
<feature type="domain" description="Polymerase/histidinol phosphatase N-terminal" evidence="9">
    <location>
        <begin position="3"/>
        <end position="85"/>
    </location>
</feature>
<sequence>MFIDLHNHTPLCNHASGTPREFALKACELGCKYFGFSDHGFMNYDLAYRMSKAQIPFYQALINEVRAEFSNKMEILLGFEADFMSDKKLMSDEINHAKCDYLIGSVHFLNTWGFDNPEFIANYANKNIDTLYEDYFQALCEMIKSELFDIVGHIDLIKIFNYRPKRDIRQYAKPAIKLAKSKNMAIELNTAGYRKPCAQLYPSDEILELMAEIGVKITFGSDAHSIDQIGLYMDKAIAKAKEFGFNKASIFKNRQMIEIKF</sequence>
<dbReference type="InterPro" id="IPR010140">
    <property type="entry name" value="Histidinol_P_phosphatase_HisJ"/>
</dbReference>
<evidence type="ECO:0000313" key="10">
    <source>
        <dbReference type="EMBL" id="QLI05060.1"/>
    </source>
</evidence>
<comment type="similarity">
    <text evidence="2 8">Belongs to the PHP hydrolase family. HisK subfamily.</text>
</comment>
<dbReference type="UniPathway" id="UPA00031">
    <property type="reaction ID" value="UER00013"/>
</dbReference>
<dbReference type="GO" id="GO:0000105">
    <property type="term" value="P:L-histidine biosynthetic process"/>
    <property type="evidence" value="ECO:0007669"/>
    <property type="project" value="UniProtKB-UniRule"/>
</dbReference>
<reference evidence="10 11" key="1">
    <citation type="submission" date="2020-02" db="EMBL/GenBank/DDBJ databases">
        <title>Complete genome sequence of the novel Campylobacter species Candidatus Campylobacter infans.</title>
        <authorList>
            <person name="Duim B."/>
            <person name="Zomer A."/>
            <person name="van der Graaf L."/>
            <person name="Wagenaar J."/>
        </authorList>
    </citation>
    <scope>NUCLEOTIDE SEQUENCE [LARGE SCALE GENOMIC DNA]</scope>
    <source>
        <strain evidence="10 11">19S00001</strain>
    </source>
</reference>
<dbReference type="NCBIfam" id="NF005596">
    <property type="entry name" value="PRK07328.1"/>
    <property type="match status" value="1"/>
</dbReference>
<dbReference type="Pfam" id="PF02811">
    <property type="entry name" value="PHP"/>
    <property type="match status" value="1"/>
</dbReference>
<evidence type="ECO:0000256" key="8">
    <source>
        <dbReference type="RuleBase" id="RU366003"/>
    </source>
</evidence>
<evidence type="ECO:0000256" key="1">
    <source>
        <dbReference type="ARBA" id="ARBA00004970"/>
    </source>
</evidence>
<dbReference type="InterPro" id="IPR004013">
    <property type="entry name" value="PHP_dom"/>
</dbReference>
<evidence type="ECO:0000256" key="3">
    <source>
        <dbReference type="ARBA" id="ARBA00013085"/>
    </source>
</evidence>
<dbReference type="NCBIfam" id="TIGR01856">
    <property type="entry name" value="hisJ_fam"/>
    <property type="match status" value="1"/>
</dbReference>
<keyword evidence="11" id="KW-1185">Reference proteome</keyword>
<dbReference type="AlphaFoldDB" id="A0A7H9CG24"/>
<evidence type="ECO:0000259" key="9">
    <source>
        <dbReference type="SMART" id="SM00481"/>
    </source>
</evidence>
<dbReference type="KEGG" id="cinf:CINF_0537"/>
<dbReference type="SUPFAM" id="SSF89550">
    <property type="entry name" value="PHP domain-like"/>
    <property type="match status" value="1"/>
</dbReference>
<dbReference type="EMBL" id="CP049075">
    <property type="protein sequence ID" value="QLI05060.1"/>
    <property type="molecule type" value="Genomic_DNA"/>
</dbReference>
<dbReference type="Gene3D" id="3.20.20.140">
    <property type="entry name" value="Metal-dependent hydrolases"/>
    <property type="match status" value="1"/>
</dbReference>
<comment type="catalytic activity">
    <reaction evidence="7 8">
        <text>L-histidinol phosphate + H2O = L-histidinol + phosphate</text>
        <dbReference type="Rhea" id="RHEA:14465"/>
        <dbReference type="ChEBI" id="CHEBI:15377"/>
        <dbReference type="ChEBI" id="CHEBI:43474"/>
        <dbReference type="ChEBI" id="CHEBI:57699"/>
        <dbReference type="ChEBI" id="CHEBI:57980"/>
        <dbReference type="EC" id="3.1.3.15"/>
    </reaction>
</comment>
<organism evidence="10 11">
    <name type="scientific">Candidatus Campylobacter infans</name>
    <dbReference type="NCBI Taxonomy" id="2561898"/>
    <lineage>
        <taxon>Bacteria</taxon>
        <taxon>Pseudomonadati</taxon>
        <taxon>Campylobacterota</taxon>
        <taxon>Epsilonproteobacteria</taxon>
        <taxon>Campylobacterales</taxon>
        <taxon>Campylobacteraceae</taxon>
        <taxon>Campylobacter</taxon>
    </lineage>
</organism>
<dbReference type="PANTHER" id="PTHR21039">
    <property type="entry name" value="HISTIDINOL PHOSPHATASE-RELATED"/>
    <property type="match status" value="1"/>
</dbReference>
<dbReference type="InterPro" id="IPR003141">
    <property type="entry name" value="Pol/His_phosphatase_N"/>
</dbReference>
<dbReference type="GO" id="GO:0005737">
    <property type="term" value="C:cytoplasm"/>
    <property type="evidence" value="ECO:0007669"/>
    <property type="project" value="TreeGrafter"/>
</dbReference>
<comment type="pathway">
    <text evidence="1 8">Amino-acid biosynthesis; L-histidine biosynthesis; L-histidine from 5-phospho-alpha-D-ribose 1-diphosphate: step 8/9.</text>
</comment>
<dbReference type="PANTHER" id="PTHR21039:SF0">
    <property type="entry name" value="HISTIDINOL-PHOSPHATASE"/>
    <property type="match status" value="1"/>
</dbReference>
<evidence type="ECO:0000256" key="4">
    <source>
        <dbReference type="ARBA" id="ARBA00022605"/>
    </source>
</evidence>
<evidence type="ECO:0000256" key="2">
    <source>
        <dbReference type="ARBA" id="ARBA00009152"/>
    </source>
</evidence>
<keyword evidence="4 8" id="KW-0028">Amino-acid biosynthesis</keyword>
<dbReference type="RefSeq" id="WP_179975648.1">
    <property type="nucleotide sequence ID" value="NZ_CP049075.1"/>
</dbReference>
<dbReference type="CDD" id="cd12110">
    <property type="entry name" value="PHP_HisPPase_Hisj_like"/>
    <property type="match status" value="1"/>
</dbReference>
<protein>
    <recommendedName>
        <fullName evidence="3 8">Histidinol-phosphatase</fullName>
        <shortName evidence="8">HolPase</shortName>
        <ecNumber evidence="3 8">3.1.3.15</ecNumber>
    </recommendedName>
</protein>
<evidence type="ECO:0000256" key="5">
    <source>
        <dbReference type="ARBA" id="ARBA00022801"/>
    </source>
</evidence>
<dbReference type="EC" id="3.1.3.15" evidence="3 8"/>
<dbReference type="InterPro" id="IPR016195">
    <property type="entry name" value="Pol/histidinol_Pase-like"/>
</dbReference>
<evidence type="ECO:0000256" key="7">
    <source>
        <dbReference type="ARBA" id="ARBA00049158"/>
    </source>
</evidence>
<dbReference type="SMART" id="SM00481">
    <property type="entry name" value="POLIIIAc"/>
    <property type="match status" value="1"/>
</dbReference>
<proteinExistence type="inferred from homology"/>
<evidence type="ECO:0000256" key="6">
    <source>
        <dbReference type="ARBA" id="ARBA00023102"/>
    </source>
</evidence>
<accession>A0A7H9CG24</accession>